<dbReference type="InterPro" id="IPR011059">
    <property type="entry name" value="Metal-dep_hydrolase_composite"/>
</dbReference>
<protein>
    <recommendedName>
        <fullName evidence="1">Amidohydrolase-related domain-containing protein</fullName>
    </recommendedName>
</protein>
<accession>A0A382JAS5</accession>
<dbReference type="EMBL" id="UINC01072612">
    <property type="protein sequence ID" value="SVC08377.1"/>
    <property type="molecule type" value="Genomic_DNA"/>
</dbReference>
<dbReference type="SUPFAM" id="SSF51338">
    <property type="entry name" value="Composite domain of metallo-dependent hydrolases"/>
    <property type="match status" value="1"/>
</dbReference>
<feature type="domain" description="Amidohydrolase-related" evidence="1">
    <location>
        <begin position="33"/>
        <end position="228"/>
    </location>
</feature>
<dbReference type="InterPro" id="IPR006680">
    <property type="entry name" value="Amidohydro-rel"/>
</dbReference>
<dbReference type="AlphaFoldDB" id="A0A382JAS5"/>
<dbReference type="InterPro" id="IPR032466">
    <property type="entry name" value="Metal_Hydrolase"/>
</dbReference>
<gene>
    <name evidence="2" type="ORF">METZ01_LOCUS261231</name>
</gene>
<proteinExistence type="predicted"/>
<feature type="non-terminal residue" evidence="2">
    <location>
        <position position="232"/>
    </location>
</feature>
<dbReference type="GO" id="GO:0016810">
    <property type="term" value="F:hydrolase activity, acting on carbon-nitrogen (but not peptide) bonds"/>
    <property type="evidence" value="ECO:0007669"/>
    <property type="project" value="InterPro"/>
</dbReference>
<evidence type="ECO:0000313" key="2">
    <source>
        <dbReference type="EMBL" id="SVC08377.1"/>
    </source>
</evidence>
<dbReference type="InterPro" id="IPR051781">
    <property type="entry name" value="Metallo-dep_Hydrolase"/>
</dbReference>
<dbReference type="Pfam" id="PF01979">
    <property type="entry name" value="Amidohydro_1"/>
    <property type="match status" value="1"/>
</dbReference>
<sequence>MDSEEIVWVGKSAELPSSYRSDDYSQTDVSGMTVMPGLIDAHMHISFGECQSEEELSIYTPAEYRAIRAAVDAEKVLLRGITSSCDPGGPNQLGVAVRDARDAGLIQGPRMAAAGRQITSQQGIGDNFPTWIGVPPSSMGVMVRNDGEIIQEIRDQVKAGVNLIKLAGSGLSSDEYAAFRPEEVKLAADESHRLSRPITIHARSRQSVRYAADADVDWIMHASYMDDATLDL</sequence>
<dbReference type="PANTHER" id="PTHR43135:SF3">
    <property type="entry name" value="ALPHA-D-RIBOSE 1-METHYLPHOSPHONATE 5-TRIPHOSPHATE DIPHOSPHATASE"/>
    <property type="match status" value="1"/>
</dbReference>
<reference evidence="2" key="1">
    <citation type="submission" date="2018-05" db="EMBL/GenBank/DDBJ databases">
        <authorList>
            <person name="Lanie J.A."/>
            <person name="Ng W.-L."/>
            <person name="Kazmierczak K.M."/>
            <person name="Andrzejewski T.M."/>
            <person name="Davidsen T.M."/>
            <person name="Wayne K.J."/>
            <person name="Tettelin H."/>
            <person name="Glass J.I."/>
            <person name="Rusch D."/>
            <person name="Podicherti R."/>
            <person name="Tsui H.-C.T."/>
            <person name="Winkler M.E."/>
        </authorList>
    </citation>
    <scope>NUCLEOTIDE SEQUENCE</scope>
</reference>
<name>A0A382JAS5_9ZZZZ</name>
<organism evidence="2">
    <name type="scientific">marine metagenome</name>
    <dbReference type="NCBI Taxonomy" id="408172"/>
    <lineage>
        <taxon>unclassified sequences</taxon>
        <taxon>metagenomes</taxon>
        <taxon>ecological metagenomes</taxon>
    </lineage>
</organism>
<dbReference type="PANTHER" id="PTHR43135">
    <property type="entry name" value="ALPHA-D-RIBOSE 1-METHYLPHOSPHONATE 5-TRIPHOSPHATE DIPHOSPHATASE"/>
    <property type="match status" value="1"/>
</dbReference>
<dbReference type="Gene3D" id="3.20.20.140">
    <property type="entry name" value="Metal-dependent hydrolases"/>
    <property type="match status" value="1"/>
</dbReference>
<evidence type="ECO:0000259" key="1">
    <source>
        <dbReference type="Pfam" id="PF01979"/>
    </source>
</evidence>
<dbReference type="SUPFAM" id="SSF51556">
    <property type="entry name" value="Metallo-dependent hydrolases"/>
    <property type="match status" value="1"/>
</dbReference>
<dbReference type="Gene3D" id="2.30.40.10">
    <property type="entry name" value="Urease, subunit C, domain 1"/>
    <property type="match status" value="1"/>
</dbReference>